<sequence>MPAAATTRPAPTPKSAVVVFLSLREVFPDLGAAAPVGDLFEVAVVGFFASVIATAHGDAPPGRTRDRASVSLWSIISSAPSLAPV</sequence>
<dbReference type="AlphaFoldDB" id="A0ABD5NUI3"/>
<accession>A0ABD5NUI3</accession>
<evidence type="ECO:0000313" key="2">
    <source>
        <dbReference type="Proteomes" id="UP001595821"/>
    </source>
</evidence>
<comment type="caution">
    <text evidence="1">The sequence shown here is derived from an EMBL/GenBank/DDBJ whole genome shotgun (WGS) entry which is preliminary data.</text>
</comment>
<name>A0ABD5NUI3_9EURY</name>
<evidence type="ECO:0000313" key="1">
    <source>
        <dbReference type="EMBL" id="MFC4245691.1"/>
    </source>
</evidence>
<dbReference type="RefSeq" id="WP_246975077.1">
    <property type="nucleotide sequence ID" value="NZ_CP095397.1"/>
</dbReference>
<dbReference type="Proteomes" id="UP001595821">
    <property type="component" value="Unassembled WGS sequence"/>
</dbReference>
<proteinExistence type="predicted"/>
<reference evidence="1 2" key="1">
    <citation type="journal article" date="2014" name="Int. J. Syst. Evol. Microbiol.">
        <title>Complete genome sequence of Corynebacterium casei LMG S-19264T (=DSM 44701T), isolated from a smear-ripened cheese.</title>
        <authorList>
            <consortium name="US DOE Joint Genome Institute (JGI-PGF)"/>
            <person name="Walter F."/>
            <person name="Albersmeier A."/>
            <person name="Kalinowski J."/>
            <person name="Ruckert C."/>
        </authorList>
    </citation>
    <scope>NUCLEOTIDE SEQUENCE [LARGE SCALE GENOMIC DNA]</scope>
    <source>
        <strain evidence="1 2">IBRC-M 10912</strain>
    </source>
</reference>
<dbReference type="GeneID" id="71852505"/>
<organism evidence="1 2">
    <name type="scientific">Natribaculum luteum</name>
    <dbReference type="NCBI Taxonomy" id="1586232"/>
    <lineage>
        <taxon>Archaea</taxon>
        <taxon>Methanobacteriati</taxon>
        <taxon>Methanobacteriota</taxon>
        <taxon>Stenosarchaea group</taxon>
        <taxon>Halobacteria</taxon>
        <taxon>Halobacteriales</taxon>
        <taxon>Natrialbaceae</taxon>
        <taxon>Natribaculum</taxon>
    </lineage>
</organism>
<protein>
    <submittedName>
        <fullName evidence="1">Uncharacterized protein</fullName>
    </submittedName>
</protein>
<dbReference type="EMBL" id="JBHSDJ010000002">
    <property type="protein sequence ID" value="MFC4245691.1"/>
    <property type="molecule type" value="Genomic_DNA"/>
</dbReference>
<gene>
    <name evidence="1" type="ORF">ACFOZ7_01500</name>
</gene>